<dbReference type="InterPro" id="IPR020449">
    <property type="entry name" value="Tscrpt_reg_AraC-type_HTH"/>
</dbReference>
<protein>
    <submittedName>
        <fullName evidence="5">AraC-like DNA-binding protein/predicted transcriptional regulator YdeE</fullName>
    </submittedName>
</protein>
<keyword evidence="1" id="KW-0805">Transcription regulation</keyword>
<sequence>MPRRKDFKNVVRQRVSIDSAITYIRQEYAEKLDVNILSEISHYSKFHFQRLFSEVTGETWSEYLLRVRLLNASNKLIQTQEKINDIAIGSGFVTQTGFLKAFKKYYSLTPTRYRQTYYGSEPFFNQFRVNRICSNIKEELVNVMPCSALAAYSATNLNEKSDPSVWDAIKKLCKSLDASFNTRPQLERFALSFSDINKIEHASNQKNFLAMLLVDDIRKVKNSTLKQVAIQGGVYARFFHQGPLSEHTINKILYSWFPQSGYKIDTKRPMIMMPEGAFLKDVYDRFLGREPDKKVYVYQSLELTAEQISHFCLRIYVPLLSDSLTDLQWQDISNIAI</sequence>
<dbReference type="Pfam" id="PF12833">
    <property type="entry name" value="HTH_18"/>
    <property type="match status" value="1"/>
</dbReference>
<dbReference type="InterPro" id="IPR018062">
    <property type="entry name" value="HTH_AraC-typ_CS"/>
</dbReference>
<reference evidence="5 6" key="1">
    <citation type="submission" date="2020-08" db="EMBL/GenBank/DDBJ databases">
        <title>Genomic Encyclopedia of Type Strains, Phase III (KMG-III): the genomes of soil and plant-associated and newly described type strains.</title>
        <authorList>
            <person name="Whitman W."/>
        </authorList>
    </citation>
    <scope>NUCLEOTIDE SEQUENCE [LARGE SCALE GENOMIC DNA]</scope>
    <source>
        <strain evidence="5 6">CECT 8799</strain>
    </source>
</reference>
<dbReference type="Pfam" id="PF06445">
    <property type="entry name" value="GyrI-like"/>
    <property type="match status" value="1"/>
</dbReference>
<dbReference type="GO" id="GO:0003700">
    <property type="term" value="F:DNA-binding transcription factor activity"/>
    <property type="evidence" value="ECO:0007669"/>
    <property type="project" value="InterPro"/>
</dbReference>
<dbReference type="InterPro" id="IPR011256">
    <property type="entry name" value="Reg_factor_effector_dom_sf"/>
</dbReference>
<dbReference type="SUPFAM" id="SSF55136">
    <property type="entry name" value="Probable bacterial effector-binding domain"/>
    <property type="match status" value="1"/>
</dbReference>
<dbReference type="PANTHER" id="PTHR47504:SF5">
    <property type="entry name" value="RIGHT ORIGIN-BINDING PROTEIN"/>
    <property type="match status" value="1"/>
</dbReference>
<gene>
    <name evidence="5" type="ORF">FHS09_000056</name>
</gene>
<keyword evidence="2 5" id="KW-0238">DNA-binding</keyword>
<dbReference type="EMBL" id="JACHWZ010000001">
    <property type="protein sequence ID" value="MBB3059255.1"/>
    <property type="molecule type" value="Genomic_DNA"/>
</dbReference>
<dbReference type="Proteomes" id="UP000535937">
    <property type="component" value="Unassembled WGS sequence"/>
</dbReference>
<dbReference type="Gene3D" id="3.20.80.10">
    <property type="entry name" value="Regulatory factor, effector binding domain"/>
    <property type="match status" value="1"/>
</dbReference>
<evidence type="ECO:0000313" key="5">
    <source>
        <dbReference type="EMBL" id="MBB3059255.1"/>
    </source>
</evidence>
<evidence type="ECO:0000259" key="4">
    <source>
        <dbReference type="PROSITE" id="PS01124"/>
    </source>
</evidence>
<accession>A0A7W4W7Q9</accession>
<evidence type="ECO:0000256" key="2">
    <source>
        <dbReference type="ARBA" id="ARBA00023125"/>
    </source>
</evidence>
<keyword evidence="6" id="KW-1185">Reference proteome</keyword>
<organism evidence="5 6">
    <name type="scientific">Microbulbifer rhizosphaerae</name>
    <dbReference type="NCBI Taxonomy" id="1562603"/>
    <lineage>
        <taxon>Bacteria</taxon>
        <taxon>Pseudomonadati</taxon>
        <taxon>Pseudomonadota</taxon>
        <taxon>Gammaproteobacteria</taxon>
        <taxon>Cellvibrionales</taxon>
        <taxon>Microbulbiferaceae</taxon>
        <taxon>Microbulbifer</taxon>
    </lineage>
</organism>
<dbReference type="InterPro" id="IPR009057">
    <property type="entry name" value="Homeodomain-like_sf"/>
</dbReference>
<dbReference type="SMART" id="SM00342">
    <property type="entry name" value="HTH_ARAC"/>
    <property type="match status" value="1"/>
</dbReference>
<evidence type="ECO:0000313" key="6">
    <source>
        <dbReference type="Proteomes" id="UP000535937"/>
    </source>
</evidence>
<dbReference type="SUPFAM" id="SSF46689">
    <property type="entry name" value="Homeodomain-like"/>
    <property type="match status" value="2"/>
</dbReference>
<dbReference type="InterPro" id="IPR018060">
    <property type="entry name" value="HTH_AraC"/>
</dbReference>
<dbReference type="Gene3D" id="1.10.10.60">
    <property type="entry name" value="Homeodomain-like"/>
    <property type="match status" value="2"/>
</dbReference>
<comment type="caution">
    <text evidence="5">The sequence shown here is derived from an EMBL/GenBank/DDBJ whole genome shotgun (WGS) entry which is preliminary data.</text>
</comment>
<proteinExistence type="predicted"/>
<dbReference type="PANTHER" id="PTHR47504">
    <property type="entry name" value="RIGHT ORIGIN-BINDING PROTEIN"/>
    <property type="match status" value="1"/>
</dbReference>
<dbReference type="GO" id="GO:0043565">
    <property type="term" value="F:sequence-specific DNA binding"/>
    <property type="evidence" value="ECO:0007669"/>
    <property type="project" value="InterPro"/>
</dbReference>
<dbReference type="InterPro" id="IPR029442">
    <property type="entry name" value="GyrI-like"/>
</dbReference>
<keyword evidence="3" id="KW-0804">Transcription</keyword>
<dbReference type="AlphaFoldDB" id="A0A7W4W7Q9"/>
<evidence type="ECO:0000256" key="3">
    <source>
        <dbReference type="ARBA" id="ARBA00023163"/>
    </source>
</evidence>
<name>A0A7W4W7Q9_9GAMM</name>
<feature type="domain" description="HTH araC/xylS-type" evidence="4">
    <location>
        <begin position="18"/>
        <end position="116"/>
    </location>
</feature>
<dbReference type="PRINTS" id="PR00032">
    <property type="entry name" value="HTHARAC"/>
</dbReference>
<dbReference type="RefSeq" id="WP_183455546.1">
    <property type="nucleotide sequence ID" value="NZ_JACHWZ010000001.1"/>
</dbReference>
<evidence type="ECO:0000256" key="1">
    <source>
        <dbReference type="ARBA" id="ARBA00023015"/>
    </source>
</evidence>
<dbReference type="InterPro" id="IPR050959">
    <property type="entry name" value="MarA-like"/>
</dbReference>
<dbReference type="PROSITE" id="PS01124">
    <property type="entry name" value="HTH_ARAC_FAMILY_2"/>
    <property type="match status" value="1"/>
</dbReference>
<dbReference type="PROSITE" id="PS00041">
    <property type="entry name" value="HTH_ARAC_FAMILY_1"/>
    <property type="match status" value="1"/>
</dbReference>